<feature type="non-terminal residue" evidence="1">
    <location>
        <position position="1"/>
    </location>
</feature>
<proteinExistence type="predicted"/>
<comment type="caution">
    <text evidence="1">The sequence shown here is derived from an EMBL/GenBank/DDBJ whole genome shotgun (WGS) entry which is preliminary data.</text>
</comment>
<keyword evidence="2" id="KW-1185">Reference proteome</keyword>
<accession>A0ACB8VWQ5</accession>
<reference evidence="1" key="1">
    <citation type="submission" date="2022-04" db="EMBL/GenBank/DDBJ databases">
        <title>Jade perch genome.</title>
        <authorList>
            <person name="Chao B."/>
        </authorList>
    </citation>
    <scope>NUCLEOTIDE SEQUENCE</scope>
    <source>
        <strain evidence="1">CB-2022</strain>
    </source>
</reference>
<name>A0ACB8VWQ5_9TELE</name>
<organism evidence="1 2">
    <name type="scientific">Scortum barcoo</name>
    <name type="common">barcoo grunter</name>
    <dbReference type="NCBI Taxonomy" id="214431"/>
    <lineage>
        <taxon>Eukaryota</taxon>
        <taxon>Metazoa</taxon>
        <taxon>Chordata</taxon>
        <taxon>Craniata</taxon>
        <taxon>Vertebrata</taxon>
        <taxon>Euteleostomi</taxon>
        <taxon>Actinopterygii</taxon>
        <taxon>Neopterygii</taxon>
        <taxon>Teleostei</taxon>
        <taxon>Neoteleostei</taxon>
        <taxon>Acanthomorphata</taxon>
        <taxon>Eupercaria</taxon>
        <taxon>Centrarchiformes</taxon>
        <taxon>Terapontoidei</taxon>
        <taxon>Terapontidae</taxon>
        <taxon>Scortum</taxon>
    </lineage>
</organism>
<feature type="non-terminal residue" evidence="1">
    <location>
        <position position="190"/>
    </location>
</feature>
<dbReference type="EMBL" id="CM041547">
    <property type="protein sequence ID" value="KAI3359924.1"/>
    <property type="molecule type" value="Genomic_DNA"/>
</dbReference>
<sequence>VQSVREVQRVDSKRFMFEIIMTNGKRKMLAADTAALRQQWVGHLWQAMHLSTSTVSKSTHLEVHEQRERVNSSVAICSHSDRVAELLPVRPLSAPAPTGHIHHHEHSIVASLVDPPEGPHDRFSGDSLDSPEVPSCSSNAEERQEGDYDVLPPRKKVCEISAPPDMDDAVYDIPALCRRVSEPPGEITCH</sequence>
<dbReference type="Proteomes" id="UP000831701">
    <property type="component" value="Chromosome 17"/>
</dbReference>
<evidence type="ECO:0000313" key="2">
    <source>
        <dbReference type="Proteomes" id="UP000831701"/>
    </source>
</evidence>
<evidence type="ECO:0000313" key="1">
    <source>
        <dbReference type="EMBL" id="KAI3359924.1"/>
    </source>
</evidence>
<protein>
    <submittedName>
        <fullName evidence="1">Uncharacterized protein</fullName>
    </submittedName>
</protein>
<gene>
    <name evidence="1" type="ORF">L3Q82_014276</name>
</gene>